<organism evidence="7 8">
    <name type="scientific">Coemansia aciculifera</name>
    <dbReference type="NCBI Taxonomy" id="417176"/>
    <lineage>
        <taxon>Eukaryota</taxon>
        <taxon>Fungi</taxon>
        <taxon>Fungi incertae sedis</taxon>
        <taxon>Zoopagomycota</taxon>
        <taxon>Kickxellomycotina</taxon>
        <taxon>Kickxellomycetes</taxon>
        <taxon>Kickxellales</taxon>
        <taxon>Kickxellaceae</taxon>
        <taxon>Coemansia</taxon>
    </lineage>
</organism>
<evidence type="ECO:0000313" key="8">
    <source>
        <dbReference type="Proteomes" id="UP001140074"/>
    </source>
</evidence>
<dbReference type="GO" id="GO:0006511">
    <property type="term" value="P:ubiquitin-dependent protein catabolic process"/>
    <property type="evidence" value="ECO:0007669"/>
    <property type="project" value="InterPro"/>
</dbReference>
<dbReference type="SUPFAM" id="SSF81382">
    <property type="entry name" value="Skp1 dimerisation domain-like"/>
    <property type="match status" value="1"/>
</dbReference>
<evidence type="ECO:0000256" key="4">
    <source>
        <dbReference type="SAM" id="MobiDB-lite"/>
    </source>
</evidence>
<evidence type="ECO:0000256" key="3">
    <source>
        <dbReference type="PIRNR" id="PIRNR028729"/>
    </source>
</evidence>
<evidence type="ECO:0000259" key="6">
    <source>
        <dbReference type="Pfam" id="PF03931"/>
    </source>
</evidence>
<dbReference type="InterPro" id="IPR016072">
    <property type="entry name" value="Skp1_comp_dimer"/>
</dbReference>
<comment type="caution">
    <text evidence="7">The sequence shown here is derived from an EMBL/GenBank/DDBJ whole genome shotgun (WGS) entry which is preliminary data.</text>
</comment>
<dbReference type="InterPro" id="IPR036296">
    <property type="entry name" value="SKP1-like_dim_sf"/>
</dbReference>
<feature type="domain" description="SKP1 component POZ" evidence="6">
    <location>
        <begin position="1"/>
        <end position="61"/>
    </location>
</feature>
<gene>
    <name evidence="7" type="ORF">GGH94_004902</name>
</gene>
<comment type="subunit">
    <text evidence="3">Component of the SCF (SKP1-CUL1-F-box protein) E3 ubiquitin ligase complexes.</text>
</comment>
<evidence type="ECO:0000256" key="1">
    <source>
        <dbReference type="ARBA" id="ARBA00009993"/>
    </source>
</evidence>
<protein>
    <recommendedName>
        <fullName evidence="3">E3 ubiquitin ligase complex SCF subunit</fullName>
    </recommendedName>
</protein>
<feature type="region of interest" description="Disordered" evidence="4">
    <location>
        <begin position="60"/>
        <end position="79"/>
    </location>
</feature>
<evidence type="ECO:0000259" key="5">
    <source>
        <dbReference type="Pfam" id="PF01466"/>
    </source>
</evidence>
<keyword evidence="8" id="KW-1185">Reference proteome</keyword>
<proteinExistence type="inferred from homology"/>
<name>A0A9W8M355_9FUNG</name>
<dbReference type="InterPro" id="IPR016073">
    <property type="entry name" value="Skp1_comp_POZ"/>
</dbReference>
<comment type="pathway">
    <text evidence="3">Protein modification; protein ubiquitination.</text>
</comment>
<sequence length="168" mass="18908">MIKLMTAEGAVISVERDIIEQSGTIRNILSDIGSSDKPIPVPNVSGPILSKIIEYCRHHRNDPGRRQPKEGNTLEESDSSDAAIQRAIEQMDEFDHQFCRVDQGTLFDIILAANFLDIQPLLDLAGYTVANMVKGKSVEEIRSTFNIKNDFSPEEEEEVMRENAWCEN</sequence>
<dbReference type="PANTHER" id="PTHR11165">
    <property type="entry name" value="SKP1"/>
    <property type="match status" value="1"/>
</dbReference>
<dbReference type="CDD" id="cd18322">
    <property type="entry name" value="BTB_POZ_SKP1"/>
    <property type="match status" value="1"/>
</dbReference>
<dbReference type="Proteomes" id="UP001140074">
    <property type="component" value="Unassembled WGS sequence"/>
</dbReference>
<dbReference type="InterPro" id="IPR001232">
    <property type="entry name" value="SKP1-like"/>
</dbReference>
<evidence type="ECO:0000313" key="7">
    <source>
        <dbReference type="EMBL" id="KAJ2861443.1"/>
    </source>
</evidence>
<comment type="function">
    <text evidence="3">Essential component of the SCF (SKP1-CUL1-F-box protein) E3 ubiquitin ligase complexes, which mediate the ubiquitination and subsequent proteasomal degradation of target proteins.</text>
</comment>
<dbReference type="SUPFAM" id="SSF54695">
    <property type="entry name" value="POZ domain"/>
    <property type="match status" value="1"/>
</dbReference>
<dbReference type="InterPro" id="IPR011333">
    <property type="entry name" value="SKP1/BTB/POZ_sf"/>
</dbReference>
<dbReference type="InterPro" id="IPR016897">
    <property type="entry name" value="SKP1"/>
</dbReference>
<dbReference type="EMBL" id="JANBUY010000223">
    <property type="protein sequence ID" value="KAJ2861443.1"/>
    <property type="molecule type" value="Genomic_DNA"/>
</dbReference>
<accession>A0A9W8M355</accession>
<dbReference type="Gene3D" id="3.30.710.10">
    <property type="entry name" value="Potassium Channel Kv1.1, Chain A"/>
    <property type="match status" value="1"/>
</dbReference>
<evidence type="ECO:0000256" key="2">
    <source>
        <dbReference type="ARBA" id="ARBA00022786"/>
    </source>
</evidence>
<feature type="domain" description="SKP1 component dimerisation" evidence="5">
    <location>
        <begin position="119"/>
        <end position="166"/>
    </location>
</feature>
<dbReference type="PIRSF" id="PIRSF028729">
    <property type="entry name" value="E3_ubiquit_lig_SCF_Skp"/>
    <property type="match status" value="1"/>
</dbReference>
<dbReference type="Pfam" id="PF03931">
    <property type="entry name" value="Skp1_POZ"/>
    <property type="match status" value="1"/>
</dbReference>
<dbReference type="SMART" id="SM00512">
    <property type="entry name" value="Skp1"/>
    <property type="match status" value="1"/>
</dbReference>
<dbReference type="FunFam" id="3.30.710.10:FF:000026">
    <property type="entry name" value="E3 ubiquitin ligase complex SCF subunit"/>
    <property type="match status" value="1"/>
</dbReference>
<dbReference type="Pfam" id="PF01466">
    <property type="entry name" value="Skp1"/>
    <property type="match status" value="1"/>
</dbReference>
<comment type="similarity">
    <text evidence="1 3">Belongs to the SKP1 family.</text>
</comment>
<keyword evidence="2 3" id="KW-0833">Ubl conjugation pathway</keyword>
<dbReference type="AlphaFoldDB" id="A0A9W8M355"/>
<reference evidence="7" key="1">
    <citation type="submission" date="2022-07" db="EMBL/GenBank/DDBJ databases">
        <title>Phylogenomic reconstructions and comparative analyses of Kickxellomycotina fungi.</title>
        <authorList>
            <person name="Reynolds N.K."/>
            <person name="Stajich J.E."/>
            <person name="Barry K."/>
            <person name="Grigoriev I.V."/>
            <person name="Crous P."/>
            <person name="Smith M.E."/>
        </authorList>
    </citation>
    <scope>NUCLEOTIDE SEQUENCE</scope>
    <source>
        <strain evidence="7">RSA 476</strain>
    </source>
</reference>